<dbReference type="AlphaFoldDB" id="A0A4P7BUU9"/>
<dbReference type="Pfam" id="PF07295">
    <property type="entry name" value="DUF1451"/>
    <property type="match status" value="1"/>
</dbReference>
<reference evidence="1 2" key="1">
    <citation type="submission" date="2019-03" db="EMBL/GenBank/DDBJ databases">
        <title>The genome sequence of Nitrosococcus wardiae strain D1FHST reveals the archetypal metabolic capacity of ammonia-oxidizing Gammaproteobacteria.</title>
        <authorList>
            <person name="Wang L."/>
            <person name="Lim C.K."/>
            <person name="Hanson T.E."/>
            <person name="Dang H."/>
            <person name="Klotz M.G."/>
        </authorList>
    </citation>
    <scope>NUCLEOTIDE SEQUENCE [LARGE SCALE GENOMIC DNA]</scope>
    <source>
        <strain evidence="1 2">D1FHS</strain>
    </source>
</reference>
<sequence>MNTQDKEDKLTRAYHKMISRVRSILGEEESKTKPEVPKGIEAAKQKAVELGELSQEEADQLGDYLRRDLEDAAKYLSDTGKALGDWLMLDLELIEEQLLDTFSQVADKTQLELALWAEQARHAQDYYTGEIVGIGTFACLSCGERLHFHKPSRLPSCPKCHHTLFKRLKRNQQSESM</sequence>
<dbReference type="Proteomes" id="UP000294325">
    <property type="component" value="Chromosome"/>
</dbReference>
<keyword evidence="2" id="KW-1185">Reference proteome</keyword>
<evidence type="ECO:0000313" key="2">
    <source>
        <dbReference type="Proteomes" id="UP000294325"/>
    </source>
</evidence>
<evidence type="ECO:0000313" key="1">
    <source>
        <dbReference type="EMBL" id="QBQ53611.1"/>
    </source>
</evidence>
<proteinExistence type="predicted"/>
<accession>A0A4P7BUU9</accession>
<dbReference type="EMBL" id="CP038033">
    <property type="protein sequence ID" value="QBQ53611.1"/>
    <property type="molecule type" value="Genomic_DNA"/>
</dbReference>
<name>A0A4P7BUU9_9GAMM</name>
<gene>
    <name evidence="1" type="ORF">E3U44_03135</name>
</gene>
<dbReference type="InterPro" id="IPR009912">
    <property type="entry name" value="DUF1451"/>
</dbReference>
<dbReference type="OrthoDB" id="3174978at2"/>
<dbReference type="KEGG" id="nwr:E3U44_03135"/>
<evidence type="ECO:0008006" key="3">
    <source>
        <dbReference type="Google" id="ProtNLM"/>
    </source>
</evidence>
<dbReference type="RefSeq" id="WP_134356624.1">
    <property type="nucleotide sequence ID" value="NZ_CP038033.1"/>
</dbReference>
<organism evidence="1 2">
    <name type="scientific">Nitrosococcus wardiae</name>
    <dbReference type="NCBI Taxonomy" id="1814290"/>
    <lineage>
        <taxon>Bacteria</taxon>
        <taxon>Pseudomonadati</taxon>
        <taxon>Pseudomonadota</taxon>
        <taxon>Gammaproteobacteria</taxon>
        <taxon>Chromatiales</taxon>
        <taxon>Chromatiaceae</taxon>
        <taxon>Nitrosococcus</taxon>
    </lineage>
</organism>
<protein>
    <recommendedName>
        <fullName evidence="3">Zinc ribbon-containing protein</fullName>
    </recommendedName>
</protein>